<dbReference type="AlphaFoldDB" id="A0A9Q0KT21"/>
<evidence type="ECO:0000256" key="1">
    <source>
        <dbReference type="SAM" id="Coils"/>
    </source>
</evidence>
<protein>
    <submittedName>
        <fullName evidence="2">Uncharacterized protein</fullName>
    </submittedName>
</protein>
<dbReference type="GO" id="GO:0000981">
    <property type="term" value="F:DNA-binding transcription factor activity, RNA polymerase II-specific"/>
    <property type="evidence" value="ECO:0007669"/>
    <property type="project" value="TreeGrafter"/>
</dbReference>
<dbReference type="Proteomes" id="UP001141806">
    <property type="component" value="Unassembled WGS sequence"/>
</dbReference>
<gene>
    <name evidence="2" type="ORF">NE237_001414</name>
</gene>
<dbReference type="OrthoDB" id="752507at2759"/>
<keyword evidence="1" id="KW-0175">Coiled coil</keyword>
<dbReference type="PANTHER" id="PTHR13935:SF90">
    <property type="entry name" value="TRANSCRIPTION FACTOR BHLH162"/>
    <property type="match status" value="1"/>
</dbReference>
<proteinExistence type="predicted"/>
<evidence type="ECO:0000313" key="2">
    <source>
        <dbReference type="EMBL" id="KAJ4976308.1"/>
    </source>
</evidence>
<name>A0A9Q0KT21_9MAGN</name>
<dbReference type="GO" id="GO:0000977">
    <property type="term" value="F:RNA polymerase II transcription regulatory region sequence-specific DNA binding"/>
    <property type="evidence" value="ECO:0007669"/>
    <property type="project" value="TreeGrafter"/>
</dbReference>
<reference evidence="2" key="1">
    <citation type="journal article" date="2023" name="Plant J.">
        <title>The genome of the king protea, Protea cynaroides.</title>
        <authorList>
            <person name="Chang J."/>
            <person name="Duong T.A."/>
            <person name="Schoeman C."/>
            <person name="Ma X."/>
            <person name="Roodt D."/>
            <person name="Barker N."/>
            <person name="Li Z."/>
            <person name="Van de Peer Y."/>
            <person name="Mizrachi E."/>
        </authorList>
    </citation>
    <scope>NUCLEOTIDE SEQUENCE</scope>
    <source>
        <tissue evidence="2">Young leaves</tissue>
    </source>
</reference>
<evidence type="ECO:0000313" key="3">
    <source>
        <dbReference type="Proteomes" id="UP001141806"/>
    </source>
</evidence>
<dbReference type="InterPro" id="IPR015660">
    <property type="entry name" value="MASH1/Ascl1a-like"/>
</dbReference>
<feature type="coiled-coil region" evidence="1">
    <location>
        <begin position="51"/>
        <end position="81"/>
    </location>
</feature>
<sequence>MSSLGWIDLVTCEGNVGVDGKSFGHRWLRRKDGSGAERDEIEEVMRLPEQLEEATNYIKMLEKKLERLKEKKEQLMGIERLSKGVSRGMMVELRTPHIEIHDMGSALEVILVSEFDSQFMFYEILRLLQEAGADVVSAKFSVINQTYFHTIHSEVGESTLGSGAARISNRLKTFLHEYSERMAQTNQQY</sequence>
<comment type="caution">
    <text evidence="2">The sequence shown here is derived from an EMBL/GenBank/DDBJ whole genome shotgun (WGS) entry which is preliminary data.</text>
</comment>
<dbReference type="PANTHER" id="PTHR13935">
    <property type="entry name" value="ACHAETE-SCUTE TRANSCRIPTION FACTOR-RELATED"/>
    <property type="match status" value="1"/>
</dbReference>
<dbReference type="EMBL" id="JAMYWD010000003">
    <property type="protein sequence ID" value="KAJ4976308.1"/>
    <property type="molecule type" value="Genomic_DNA"/>
</dbReference>
<dbReference type="GO" id="GO:0090575">
    <property type="term" value="C:RNA polymerase II transcription regulator complex"/>
    <property type="evidence" value="ECO:0007669"/>
    <property type="project" value="TreeGrafter"/>
</dbReference>
<organism evidence="2 3">
    <name type="scientific">Protea cynaroides</name>
    <dbReference type="NCBI Taxonomy" id="273540"/>
    <lineage>
        <taxon>Eukaryota</taxon>
        <taxon>Viridiplantae</taxon>
        <taxon>Streptophyta</taxon>
        <taxon>Embryophyta</taxon>
        <taxon>Tracheophyta</taxon>
        <taxon>Spermatophyta</taxon>
        <taxon>Magnoliopsida</taxon>
        <taxon>Proteales</taxon>
        <taxon>Proteaceae</taxon>
        <taxon>Protea</taxon>
    </lineage>
</organism>
<accession>A0A9Q0KT21</accession>
<keyword evidence="3" id="KW-1185">Reference proteome</keyword>